<dbReference type="InterPro" id="IPR029061">
    <property type="entry name" value="THDP-binding"/>
</dbReference>
<keyword evidence="5" id="KW-0670">Pyruvate</keyword>
<accession>A0A7Z7B5J8</accession>
<feature type="domain" description="Dehydrogenase E1 component" evidence="4">
    <location>
        <begin position="13"/>
        <end position="308"/>
    </location>
</feature>
<organism evidence="5 6">
    <name type="scientific">Paraburkholderia steynii</name>
    <dbReference type="NCBI Taxonomy" id="1245441"/>
    <lineage>
        <taxon>Bacteria</taxon>
        <taxon>Pseudomonadati</taxon>
        <taxon>Pseudomonadota</taxon>
        <taxon>Betaproteobacteria</taxon>
        <taxon>Burkholderiales</taxon>
        <taxon>Burkholderiaceae</taxon>
        <taxon>Paraburkholderia</taxon>
    </lineage>
</organism>
<name>A0A7Z7B5J8_9BURK</name>
<evidence type="ECO:0000256" key="2">
    <source>
        <dbReference type="ARBA" id="ARBA00023002"/>
    </source>
</evidence>
<dbReference type="GO" id="GO:0006086">
    <property type="term" value="P:pyruvate decarboxylation to acetyl-CoA"/>
    <property type="evidence" value="ECO:0007669"/>
    <property type="project" value="TreeGrafter"/>
</dbReference>
<evidence type="ECO:0000313" key="6">
    <source>
        <dbReference type="Proteomes" id="UP000198900"/>
    </source>
</evidence>
<comment type="caution">
    <text evidence="5">The sequence shown here is derived from an EMBL/GenBank/DDBJ whole genome shotgun (WGS) entry which is preliminary data.</text>
</comment>
<dbReference type="AlphaFoldDB" id="A0A7Z7B5J8"/>
<keyword evidence="6" id="KW-1185">Reference proteome</keyword>
<evidence type="ECO:0000256" key="1">
    <source>
        <dbReference type="ARBA" id="ARBA00001964"/>
    </source>
</evidence>
<dbReference type="Pfam" id="PF00676">
    <property type="entry name" value="E1_dh"/>
    <property type="match status" value="1"/>
</dbReference>
<dbReference type="PANTHER" id="PTHR11516">
    <property type="entry name" value="PYRUVATE DEHYDROGENASE E1 COMPONENT, ALPHA SUBUNIT BACTERIAL AND ORGANELLAR"/>
    <property type="match status" value="1"/>
</dbReference>
<dbReference type="SUPFAM" id="SSF52518">
    <property type="entry name" value="Thiamin diphosphate-binding fold (THDP-binding)"/>
    <property type="match status" value="1"/>
</dbReference>
<dbReference type="GO" id="GO:0004739">
    <property type="term" value="F:pyruvate dehydrogenase (acetyl-transferring) activity"/>
    <property type="evidence" value="ECO:0007669"/>
    <property type="project" value="TreeGrafter"/>
</dbReference>
<dbReference type="InterPro" id="IPR001017">
    <property type="entry name" value="DH_E1"/>
</dbReference>
<keyword evidence="3" id="KW-0786">Thiamine pyrophosphate</keyword>
<evidence type="ECO:0000313" key="5">
    <source>
        <dbReference type="EMBL" id="SDH72363.1"/>
    </source>
</evidence>
<evidence type="ECO:0000259" key="4">
    <source>
        <dbReference type="Pfam" id="PF00676"/>
    </source>
</evidence>
<sequence length="324" mass="34762">MASSPLSLALLERMLLVRRVEEAIARHYPLQKMRCPVHLSIGQEAAAVGIAHALTSRDQAVSTHRSHAHYLAKGGDLDALIAELHGKATGCCGGRGGSMHLSDLDAGFLASTAIVGNSIPVGVGMALAQQLRQSGDLTCVFLGDGATEEGVFFESANFAAVRKLPVLFACENNLYSVYSPLSKRQPAGRSLTAFASAIGLWSASVDGNDVEAVYEVAKEAAARIRAGDGPCFIEMSTYRWLEHCGPYDDDQLNYRPEGELQKWKEQDPLLKQVARSGADERWLEQVEQDLARRIEAAFVGADAAPFPPASSAQTGIYATDLGVF</sequence>
<dbReference type="RefSeq" id="WP_091778805.1">
    <property type="nucleotide sequence ID" value="NZ_FNDI01000007.1"/>
</dbReference>
<proteinExistence type="predicted"/>
<gene>
    <name evidence="5" type="ORF">SAMN04487926_107168</name>
</gene>
<dbReference type="PANTHER" id="PTHR11516:SF60">
    <property type="entry name" value="PYRUVATE DEHYDROGENASE E1 COMPONENT SUBUNIT ALPHA"/>
    <property type="match status" value="1"/>
</dbReference>
<keyword evidence="2" id="KW-0560">Oxidoreductase</keyword>
<dbReference type="InterPro" id="IPR050642">
    <property type="entry name" value="PDH_E1_Alpha_Subunit"/>
</dbReference>
<dbReference type="Gene3D" id="3.40.50.970">
    <property type="match status" value="1"/>
</dbReference>
<reference evidence="5" key="1">
    <citation type="submission" date="2016-10" db="EMBL/GenBank/DDBJ databases">
        <authorList>
            <person name="Varghese N."/>
            <person name="Submissions S."/>
        </authorList>
    </citation>
    <scope>NUCLEOTIDE SEQUENCE [LARGE SCALE GENOMIC DNA]</scope>
    <source>
        <strain evidence="5">YR281</strain>
    </source>
</reference>
<protein>
    <submittedName>
        <fullName evidence="5">Pyruvate dehydrogenase E1 component alpha subunit</fullName>
    </submittedName>
</protein>
<dbReference type="CDD" id="cd02000">
    <property type="entry name" value="TPP_E1_PDC_ADC_BCADC"/>
    <property type="match status" value="1"/>
</dbReference>
<evidence type="ECO:0000256" key="3">
    <source>
        <dbReference type="ARBA" id="ARBA00023052"/>
    </source>
</evidence>
<comment type="cofactor">
    <cofactor evidence="1">
        <name>thiamine diphosphate</name>
        <dbReference type="ChEBI" id="CHEBI:58937"/>
    </cofactor>
</comment>
<dbReference type="EMBL" id="FNDI01000007">
    <property type="protein sequence ID" value="SDH72363.1"/>
    <property type="molecule type" value="Genomic_DNA"/>
</dbReference>
<dbReference type="Proteomes" id="UP000198900">
    <property type="component" value="Unassembled WGS sequence"/>
</dbReference>